<accession>A0A0R1K0E5</accession>
<dbReference type="Pfam" id="PF02768">
    <property type="entry name" value="DNA_pol3_beta_3"/>
    <property type="match status" value="1"/>
</dbReference>
<dbReference type="GO" id="GO:0003677">
    <property type="term" value="F:DNA binding"/>
    <property type="evidence" value="ECO:0007669"/>
    <property type="project" value="UniProtKB-UniRule"/>
</dbReference>
<dbReference type="AlphaFoldDB" id="A0A0R1K0E5"/>
<keyword evidence="4 10" id="KW-0963">Cytoplasm</keyword>
<comment type="similarity">
    <text evidence="2 10">Belongs to the beta sliding clamp family.</text>
</comment>
<sequence length="383" mass="41812">MLKLMQFTINRAAFVKELNNVSRAISSKTTIPILTGLKIVASDTGLLLTGSNADISIETLIRSDDPDIGLTVDEPGSIVLTARFFSEIVKRLPEKTMTVSVKDGFQTEITSGSAAFNINGQDANNYPHLPEVDAGDAVTLSGAVFKELISQTVIAVSNQESRPILTGVHFVLADNQFLAVATDSHRLSQRQIELPTPSNAAFDVIIPGKSLTELSRMIGDDDSDVKMQFSENQVLFLLGDTSFYSRLLEGNYPDTSRLIPKDASTTVEFEAPELLAAVERASLLSHESRNNVVKLTLKPSDHQVTIFSNSPDVGNVEEALTPKTLDGEDLEISFNPDYMKDALRSFGQSVIRVAFTSALRPFTLVPTEDTSNFIQLITPVRTF</sequence>
<dbReference type="GO" id="GO:0008408">
    <property type="term" value="F:3'-5' exonuclease activity"/>
    <property type="evidence" value="ECO:0007669"/>
    <property type="project" value="InterPro"/>
</dbReference>
<dbReference type="STRING" id="1423773.FD30_GL001030"/>
<keyword evidence="15" id="KW-1185">Reference proteome</keyword>
<dbReference type="Gene3D" id="3.10.150.10">
    <property type="entry name" value="DNA Polymerase III, subunit A, domain 2"/>
    <property type="match status" value="1"/>
</dbReference>
<organism evidence="14 15">
    <name type="scientific">Levilactobacillus namurensis DSM 19117</name>
    <dbReference type="NCBI Taxonomy" id="1423773"/>
    <lineage>
        <taxon>Bacteria</taxon>
        <taxon>Bacillati</taxon>
        <taxon>Bacillota</taxon>
        <taxon>Bacilli</taxon>
        <taxon>Lactobacillales</taxon>
        <taxon>Lactobacillaceae</taxon>
        <taxon>Levilactobacillus</taxon>
    </lineage>
</organism>
<keyword evidence="8 10" id="KW-0239">DNA-directed DNA polymerase</keyword>
<dbReference type="PANTHER" id="PTHR30478">
    <property type="entry name" value="DNA POLYMERASE III SUBUNIT BETA"/>
    <property type="match status" value="1"/>
</dbReference>
<comment type="subcellular location">
    <subcellularLocation>
        <location evidence="1 10">Cytoplasm</location>
    </subcellularLocation>
</comment>
<evidence type="ECO:0000256" key="4">
    <source>
        <dbReference type="ARBA" id="ARBA00022490"/>
    </source>
</evidence>
<evidence type="ECO:0000259" key="12">
    <source>
        <dbReference type="Pfam" id="PF02767"/>
    </source>
</evidence>
<gene>
    <name evidence="14" type="ORF">FD30_GL001030</name>
</gene>
<dbReference type="InterPro" id="IPR022635">
    <property type="entry name" value="DNA_polIII_beta_C"/>
</dbReference>
<comment type="function">
    <text evidence="10">Confers DNA tethering and processivity to DNA polymerases and other proteins. Acts as a clamp, forming a ring around DNA (a reaction catalyzed by the clamp-loading complex) which diffuses in an ATP-independent manner freely and bidirectionally along dsDNA. Initially characterized for its ability to contact the catalytic subunit of DNA polymerase III (Pol III), a complex, multichain enzyme responsible for most of the replicative synthesis in bacteria; Pol III exhibits 3'-5' exonuclease proofreading activity. The beta chain is required for initiation of replication as well as for processivity of DNA replication.</text>
</comment>
<dbReference type="SMART" id="SM00480">
    <property type="entry name" value="POL3Bc"/>
    <property type="match status" value="1"/>
</dbReference>
<evidence type="ECO:0000256" key="1">
    <source>
        <dbReference type="ARBA" id="ARBA00004496"/>
    </source>
</evidence>
<dbReference type="Proteomes" id="UP000051162">
    <property type="component" value="Unassembled WGS sequence"/>
</dbReference>
<proteinExistence type="inferred from homology"/>
<dbReference type="InterPro" id="IPR001001">
    <property type="entry name" value="DNA_polIII_beta"/>
</dbReference>
<evidence type="ECO:0000259" key="13">
    <source>
        <dbReference type="Pfam" id="PF02768"/>
    </source>
</evidence>
<evidence type="ECO:0000256" key="6">
    <source>
        <dbReference type="ARBA" id="ARBA00022695"/>
    </source>
</evidence>
<evidence type="ECO:0000259" key="11">
    <source>
        <dbReference type="Pfam" id="PF00712"/>
    </source>
</evidence>
<dbReference type="EMBL" id="AZDT01000066">
    <property type="protein sequence ID" value="KRK72823.1"/>
    <property type="molecule type" value="Genomic_DNA"/>
</dbReference>
<dbReference type="Pfam" id="PF02767">
    <property type="entry name" value="DNA_pol3_beta_2"/>
    <property type="match status" value="1"/>
</dbReference>
<name>A0A0R1K0E5_9LACO</name>
<evidence type="ECO:0000313" key="15">
    <source>
        <dbReference type="Proteomes" id="UP000051162"/>
    </source>
</evidence>
<keyword evidence="9" id="KW-0238">DNA-binding</keyword>
<keyword evidence="7 10" id="KW-0235">DNA replication</keyword>
<dbReference type="PIRSF" id="PIRSF000804">
    <property type="entry name" value="DNA_pol_III_b"/>
    <property type="match status" value="1"/>
</dbReference>
<keyword evidence="6 10" id="KW-0548">Nucleotidyltransferase</keyword>
<evidence type="ECO:0000256" key="5">
    <source>
        <dbReference type="ARBA" id="ARBA00022679"/>
    </source>
</evidence>
<dbReference type="NCBIfam" id="TIGR00663">
    <property type="entry name" value="dnan"/>
    <property type="match status" value="1"/>
</dbReference>
<dbReference type="InterPro" id="IPR022637">
    <property type="entry name" value="DNA_polIII_beta_cen"/>
</dbReference>
<dbReference type="GO" id="GO:0006271">
    <property type="term" value="P:DNA strand elongation involved in DNA replication"/>
    <property type="evidence" value="ECO:0007669"/>
    <property type="project" value="TreeGrafter"/>
</dbReference>
<evidence type="ECO:0000256" key="7">
    <source>
        <dbReference type="ARBA" id="ARBA00022705"/>
    </source>
</evidence>
<dbReference type="SUPFAM" id="SSF55979">
    <property type="entry name" value="DNA clamp"/>
    <property type="match status" value="3"/>
</dbReference>
<comment type="caution">
    <text evidence="14">The sequence shown here is derived from an EMBL/GenBank/DDBJ whole genome shotgun (WGS) entry which is preliminary data.</text>
</comment>
<dbReference type="GO" id="GO:0005737">
    <property type="term" value="C:cytoplasm"/>
    <property type="evidence" value="ECO:0007669"/>
    <property type="project" value="UniProtKB-SubCell"/>
</dbReference>
<evidence type="ECO:0000256" key="9">
    <source>
        <dbReference type="ARBA" id="ARBA00023125"/>
    </source>
</evidence>
<protein>
    <recommendedName>
        <fullName evidence="3 10">Beta sliding clamp</fullName>
    </recommendedName>
</protein>
<dbReference type="InterPro" id="IPR022634">
    <property type="entry name" value="DNA_polIII_beta_N"/>
</dbReference>
<dbReference type="CDD" id="cd00140">
    <property type="entry name" value="beta_clamp"/>
    <property type="match status" value="1"/>
</dbReference>
<evidence type="ECO:0000256" key="2">
    <source>
        <dbReference type="ARBA" id="ARBA00010752"/>
    </source>
</evidence>
<evidence type="ECO:0000256" key="8">
    <source>
        <dbReference type="ARBA" id="ARBA00022932"/>
    </source>
</evidence>
<comment type="subunit">
    <text evidence="10">Forms a ring-shaped head-to-tail homodimer around DNA.</text>
</comment>
<dbReference type="InterPro" id="IPR046938">
    <property type="entry name" value="DNA_clamp_sf"/>
</dbReference>
<dbReference type="GO" id="GO:0003887">
    <property type="term" value="F:DNA-directed DNA polymerase activity"/>
    <property type="evidence" value="ECO:0007669"/>
    <property type="project" value="UniProtKB-UniRule"/>
</dbReference>
<dbReference type="Gene3D" id="3.70.10.10">
    <property type="match status" value="1"/>
</dbReference>
<dbReference type="PATRIC" id="fig|1423773.3.peg.1058"/>
<evidence type="ECO:0000256" key="3">
    <source>
        <dbReference type="ARBA" id="ARBA00021035"/>
    </source>
</evidence>
<dbReference type="Pfam" id="PF00712">
    <property type="entry name" value="DNA_pol3_beta"/>
    <property type="match status" value="1"/>
</dbReference>
<feature type="domain" description="DNA polymerase III beta sliding clamp N-terminal" evidence="11">
    <location>
        <begin position="5"/>
        <end position="130"/>
    </location>
</feature>
<dbReference type="PANTHER" id="PTHR30478:SF0">
    <property type="entry name" value="BETA SLIDING CLAMP"/>
    <property type="match status" value="1"/>
</dbReference>
<reference evidence="14 15" key="1">
    <citation type="journal article" date="2015" name="Genome Announc.">
        <title>Expanding the biotechnology potential of lactobacilli through comparative genomics of 213 strains and associated genera.</title>
        <authorList>
            <person name="Sun Z."/>
            <person name="Harris H.M."/>
            <person name="McCann A."/>
            <person name="Guo C."/>
            <person name="Argimon S."/>
            <person name="Zhang W."/>
            <person name="Yang X."/>
            <person name="Jeffery I.B."/>
            <person name="Cooney J.C."/>
            <person name="Kagawa T.F."/>
            <person name="Liu W."/>
            <person name="Song Y."/>
            <person name="Salvetti E."/>
            <person name="Wrobel A."/>
            <person name="Rasinkangas P."/>
            <person name="Parkhill J."/>
            <person name="Rea M.C."/>
            <person name="O'Sullivan O."/>
            <person name="Ritari J."/>
            <person name="Douillard F.P."/>
            <person name="Paul Ross R."/>
            <person name="Yang R."/>
            <person name="Briner A.E."/>
            <person name="Felis G.E."/>
            <person name="de Vos W.M."/>
            <person name="Barrangou R."/>
            <person name="Klaenhammer T.R."/>
            <person name="Caufield P.W."/>
            <person name="Cui Y."/>
            <person name="Zhang H."/>
            <person name="O'Toole P.W."/>
        </authorList>
    </citation>
    <scope>NUCLEOTIDE SEQUENCE [LARGE SCALE GENOMIC DNA]</scope>
    <source>
        <strain evidence="14 15">DSM 19117</strain>
    </source>
</reference>
<evidence type="ECO:0000313" key="14">
    <source>
        <dbReference type="EMBL" id="KRK72823.1"/>
    </source>
</evidence>
<feature type="domain" description="DNA polymerase III beta sliding clamp central" evidence="12">
    <location>
        <begin position="140"/>
        <end position="254"/>
    </location>
</feature>
<feature type="domain" description="DNA polymerase III beta sliding clamp C-terminal" evidence="13">
    <location>
        <begin position="257"/>
        <end position="380"/>
    </location>
</feature>
<dbReference type="GO" id="GO:0009360">
    <property type="term" value="C:DNA polymerase III complex"/>
    <property type="evidence" value="ECO:0007669"/>
    <property type="project" value="InterPro"/>
</dbReference>
<keyword evidence="5 10" id="KW-0808">Transferase</keyword>
<evidence type="ECO:0000256" key="10">
    <source>
        <dbReference type="PIRNR" id="PIRNR000804"/>
    </source>
</evidence>